<name>A0A3P3RB05_9EURY</name>
<comment type="caution">
    <text evidence="2">The sequence shown here is derived from an EMBL/GenBank/DDBJ whole genome shotgun (WGS) entry which is preliminary data.</text>
</comment>
<feature type="region of interest" description="Disordered" evidence="1">
    <location>
        <begin position="97"/>
        <end position="120"/>
    </location>
</feature>
<evidence type="ECO:0000313" key="2">
    <source>
        <dbReference type="EMBL" id="RRJ30149.1"/>
    </source>
</evidence>
<proteinExistence type="predicted"/>
<gene>
    <name evidence="2" type="ORF">EIK79_11245</name>
</gene>
<dbReference type="Proteomes" id="UP000282322">
    <property type="component" value="Unassembled WGS sequence"/>
</dbReference>
<evidence type="ECO:0000313" key="3">
    <source>
        <dbReference type="Proteomes" id="UP000282322"/>
    </source>
</evidence>
<dbReference type="EMBL" id="RRCH01000023">
    <property type="protein sequence ID" value="RRJ30149.1"/>
    <property type="molecule type" value="Genomic_DNA"/>
</dbReference>
<protein>
    <recommendedName>
        <fullName evidence="4">Right-handed parallel beta-helix repeat-containing protein</fullName>
    </recommendedName>
</protein>
<evidence type="ECO:0008006" key="4">
    <source>
        <dbReference type="Google" id="ProtNLM"/>
    </source>
</evidence>
<reference evidence="2 3" key="1">
    <citation type="submission" date="2018-11" db="EMBL/GenBank/DDBJ databases">
        <title>Taxonoimc description of Halomarina strain SPP-AMP-1.</title>
        <authorList>
            <person name="Pal Y."/>
            <person name="Srinivasana K."/>
            <person name="Verma A."/>
            <person name="Kumar P."/>
        </authorList>
    </citation>
    <scope>NUCLEOTIDE SEQUENCE [LARGE SCALE GENOMIC DNA]</scope>
    <source>
        <strain evidence="2 3">SPP-AMP-1</strain>
    </source>
</reference>
<feature type="region of interest" description="Disordered" evidence="1">
    <location>
        <begin position="1"/>
        <end position="42"/>
    </location>
</feature>
<evidence type="ECO:0000256" key="1">
    <source>
        <dbReference type="SAM" id="MobiDB-lite"/>
    </source>
</evidence>
<dbReference type="AlphaFoldDB" id="A0A3P3RB05"/>
<keyword evidence="3" id="KW-1185">Reference proteome</keyword>
<dbReference type="RefSeq" id="WP_124955221.1">
    <property type="nucleotide sequence ID" value="NZ_RRCH01000023.1"/>
</dbReference>
<accession>A0A3P3RB05</accession>
<organism evidence="2 3">
    <name type="scientific">Halocatena pleomorpha</name>
    <dbReference type="NCBI Taxonomy" id="1785090"/>
    <lineage>
        <taxon>Archaea</taxon>
        <taxon>Methanobacteriati</taxon>
        <taxon>Methanobacteriota</taxon>
        <taxon>Stenosarchaea group</taxon>
        <taxon>Halobacteria</taxon>
        <taxon>Halobacteriales</taxon>
        <taxon>Natronomonadaceae</taxon>
        <taxon>Halocatena</taxon>
    </lineage>
</organism>
<sequence>MSLSHEKPLEGYARNIGGSAGKGTHGGTAVQRPAGMPTRDDATDIVSTASGLKDAVGTDNAIVYIDDTITLQTTKPISIGSGVQLVGGFCDPTVPGRGPVIERDTYENTSNKTENPTFISRYNDNPPTLWGISMRGPNTDQEYFKPADLNDRVSTGIWSLDTSGTFEAIGCEFWGWTLAGIALGATNSETDADVIRCTFHSNLMAGYGYGIEQYNGHLWCDRSFYNRNRHGISGFGYPSESWVLTESVIGPDWISHAMDMHRLIQNRSAEWIDKQGYERDCGGEYIHVRDCTFMNTRSMLGGGVEGIVQRGISVEGDEVWGCDFWHPSRPVAPGDRDDAYRVEARDSWEKFDAHDNAFGGPNTGFGAPRATVPGETGTVELDHRWRTITLDDTYRDPVVFMKPVTERGTQPCHTRLRNVGSDSFDVRLEEWEYLNDAHVVEHASFIVLERGTYRASTGKQVVVGRTRTDTTFESVSFDSDFSDSPVVLSQSQTHNGSDAIVTRNSDVHSDGFAVRLQEEEGQDGGHALEAVGYIALERGTVELAGTTFEVGRTPNDVTHEWSQIRFQTARNDAPVFLADMQMFNGSDPCSIRYQNLNRTGVDVRIQEEQSGDDETAHTKEVVGYVVS</sequence>
<feature type="compositionally biased region" description="Polar residues" evidence="1">
    <location>
        <begin position="107"/>
        <end position="120"/>
    </location>
</feature>